<keyword evidence="3" id="KW-1185">Reference proteome</keyword>
<dbReference type="InterPro" id="IPR039567">
    <property type="entry name" value="Gly-zipper"/>
</dbReference>
<protein>
    <recommendedName>
        <fullName evidence="1">Glycine zipper domain-containing protein</fullName>
    </recommendedName>
</protein>
<accession>A0A7V8VGS8</accession>
<dbReference type="RefSeq" id="WP_194539521.1">
    <property type="nucleotide sequence ID" value="NZ_JACEFB010000017.1"/>
</dbReference>
<dbReference type="PROSITE" id="PS51257">
    <property type="entry name" value="PROKAR_LIPOPROTEIN"/>
    <property type="match status" value="1"/>
</dbReference>
<evidence type="ECO:0000313" key="3">
    <source>
        <dbReference type="Proteomes" id="UP000542342"/>
    </source>
</evidence>
<reference evidence="2 3" key="1">
    <citation type="submission" date="2020-07" db="EMBL/GenBank/DDBJ databases">
        <title>Thermogemmata thermophila gen. nov., sp. nov., a novel moderate thermophilic planctomycete from a Kamchatka hot spring.</title>
        <authorList>
            <person name="Elcheninov A.G."/>
            <person name="Podosokorskaya O.A."/>
            <person name="Kovaleva O.L."/>
            <person name="Novikov A."/>
            <person name="Bonch-Osmolovskaya E.A."/>
            <person name="Toshchakov S.V."/>
            <person name="Kublanov I.V."/>
        </authorList>
    </citation>
    <scope>NUCLEOTIDE SEQUENCE [LARGE SCALE GENOMIC DNA]</scope>
    <source>
        <strain evidence="2 3">2918</strain>
    </source>
</reference>
<comment type="caution">
    <text evidence="2">The sequence shown here is derived from an EMBL/GenBank/DDBJ whole genome shotgun (WGS) entry which is preliminary data.</text>
</comment>
<name>A0A7V8VGS8_9BACT</name>
<evidence type="ECO:0000259" key="1">
    <source>
        <dbReference type="Pfam" id="PF13488"/>
    </source>
</evidence>
<organism evidence="2 3">
    <name type="scientific">Thermogemmata fonticola</name>
    <dbReference type="NCBI Taxonomy" id="2755323"/>
    <lineage>
        <taxon>Bacteria</taxon>
        <taxon>Pseudomonadati</taxon>
        <taxon>Planctomycetota</taxon>
        <taxon>Planctomycetia</taxon>
        <taxon>Gemmatales</taxon>
        <taxon>Gemmataceae</taxon>
        <taxon>Thermogemmata</taxon>
    </lineage>
</organism>
<dbReference type="AlphaFoldDB" id="A0A7V8VGS8"/>
<evidence type="ECO:0000313" key="2">
    <source>
        <dbReference type="EMBL" id="MBA2227657.1"/>
    </source>
</evidence>
<dbReference type="EMBL" id="JACEFB010000017">
    <property type="protein sequence ID" value="MBA2227657.1"/>
    <property type="molecule type" value="Genomic_DNA"/>
</dbReference>
<dbReference type="Pfam" id="PF13488">
    <property type="entry name" value="Gly-zipper_Omp"/>
    <property type="match status" value="1"/>
</dbReference>
<sequence>MQARVGFAWVLLAGLVASGGCEHMNQAQTGAAIGGALGTAAGLGVGAATGNPRTGALIGGLAGAGIGGLIGNEADKEERREQLALQQAAATAASAPQKLGLTDVVHLTQQGHDEQVIINQIRATGSTFQLTTSDLDWLKANGVSPRVIAEMQSRPPVLPSSGLRSSSSTTIIYESPWSPWWMPPPVVAAPVIVRPVYVPPPRPPIVFVGGFYRCR</sequence>
<dbReference type="Proteomes" id="UP000542342">
    <property type="component" value="Unassembled WGS sequence"/>
</dbReference>
<proteinExistence type="predicted"/>
<gene>
    <name evidence="2" type="ORF">H0921_15980</name>
</gene>
<feature type="domain" description="Glycine zipper" evidence="1">
    <location>
        <begin position="33"/>
        <end position="78"/>
    </location>
</feature>